<protein>
    <submittedName>
        <fullName evidence="2">Uncharacterized protein</fullName>
    </submittedName>
</protein>
<dbReference type="RefSeq" id="WP_153525664.1">
    <property type="nucleotide sequence ID" value="NZ_JBEPDZ010000020.1"/>
</dbReference>
<evidence type="ECO:0000256" key="1">
    <source>
        <dbReference type="SAM" id="MobiDB-lite"/>
    </source>
</evidence>
<name>A0A646KPK4_STRJU</name>
<evidence type="ECO:0000313" key="2">
    <source>
        <dbReference type="EMBL" id="MQT04249.1"/>
    </source>
</evidence>
<feature type="region of interest" description="Disordered" evidence="1">
    <location>
        <begin position="1"/>
        <end position="21"/>
    </location>
</feature>
<dbReference type="Proteomes" id="UP000419138">
    <property type="component" value="Unassembled WGS sequence"/>
</dbReference>
<dbReference type="EMBL" id="VCLA01000190">
    <property type="protein sequence ID" value="MQT04249.1"/>
    <property type="molecule type" value="Genomic_DNA"/>
</dbReference>
<dbReference type="AlphaFoldDB" id="A0A646KPK4"/>
<keyword evidence="3" id="KW-1185">Reference proteome</keyword>
<reference evidence="2 3" key="1">
    <citation type="submission" date="2019-05" db="EMBL/GenBank/DDBJ databases">
        <title>Comparative genomics and metabolomics analyses of clavulanic acid producing Streptomyces species provides insight into specialized metabolism and evolution of beta-lactam biosynthetic gene clusters.</title>
        <authorList>
            <person name="Moore M.A."/>
            <person name="Cruz-Morales P."/>
            <person name="Barona Gomez F."/>
            <person name="Kapil T."/>
        </authorList>
    </citation>
    <scope>NUCLEOTIDE SEQUENCE [LARGE SCALE GENOMIC DNA]</scope>
    <source>
        <strain evidence="2 3">NRRL 5741</strain>
    </source>
</reference>
<evidence type="ECO:0000313" key="3">
    <source>
        <dbReference type="Proteomes" id="UP000419138"/>
    </source>
</evidence>
<proteinExistence type="predicted"/>
<accession>A0A646KPK4</accession>
<organism evidence="2 3">
    <name type="scientific">Streptomyces jumonjinensis</name>
    <dbReference type="NCBI Taxonomy" id="1945"/>
    <lineage>
        <taxon>Bacteria</taxon>
        <taxon>Bacillati</taxon>
        <taxon>Actinomycetota</taxon>
        <taxon>Actinomycetes</taxon>
        <taxon>Kitasatosporales</taxon>
        <taxon>Streptomycetaceae</taxon>
        <taxon>Streptomyces</taxon>
    </lineage>
</organism>
<comment type="caution">
    <text evidence="2">The sequence shown here is derived from an EMBL/GenBank/DDBJ whole genome shotgun (WGS) entry which is preliminary data.</text>
</comment>
<sequence>MRPVAAMKPSSGSGGGLVRRWVPLSDGPSQRRVSSGEATLIASSLLALTSGFLLRGIVDDHEHLDAIVRACSALVHLVDDETAAR</sequence>
<gene>
    <name evidence="2" type="ORF">FF041_30035</name>
</gene>